<sequence>MDNKSPSKIEEENNSGMTGGSKSCPPCKRNILKATNIESLPDELISEILVRVPVQDLYDSTRLVCRKWYNMINTRNFAYSHVKRLTPGLLVVDRAHCKQALLTMQKGRIEISTRSYGLDYRVEHSCCNGLLLGYPQYTNKRYIVNPVTKQRFSLPPFGANPVTNLHIRPPRRLMVREIFSLAYDASSRSYKVVCTSYTHHDHGLVCAIMTVGVDTDWKRRVSTQHLSNKAKELFYGFSLTTRGFVHWVENGCVEYVVTMNVESEIITEIPGPCLLHDGKILWKNYLPMENYLSLFIGRREFSCDVWKMKPETGEWTKMYNIDLVPQKVPKLLLFKTHLLKHMRPSGWSNNGEVLFFCFCETFFAYNVRTLEIDSCELRLSGNLVYDHRNSLVWLD</sequence>
<dbReference type="InterPro" id="IPR050796">
    <property type="entry name" value="SCF_F-box_component"/>
</dbReference>
<dbReference type="PROSITE" id="PS50181">
    <property type="entry name" value="FBOX"/>
    <property type="match status" value="1"/>
</dbReference>
<dbReference type="PANTHER" id="PTHR31672:SF11">
    <property type="entry name" value="F-BOX PROTEIN CPR1-LIKE ISOFORM X2"/>
    <property type="match status" value="1"/>
</dbReference>
<feature type="domain" description="F-box" evidence="2">
    <location>
        <begin position="34"/>
        <end position="82"/>
    </location>
</feature>
<protein>
    <recommendedName>
        <fullName evidence="2">F-box domain-containing protein</fullName>
    </recommendedName>
</protein>
<dbReference type="Gene3D" id="1.20.1280.50">
    <property type="match status" value="1"/>
</dbReference>
<dbReference type="InterPro" id="IPR001810">
    <property type="entry name" value="F-box_dom"/>
</dbReference>
<comment type="caution">
    <text evidence="3">The sequence shown here is derived from an EMBL/GenBank/DDBJ whole genome shotgun (WGS) entry which is preliminary data.</text>
</comment>
<evidence type="ECO:0000256" key="1">
    <source>
        <dbReference type="SAM" id="MobiDB-lite"/>
    </source>
</evidence>
<gene>
    <name evidence="3" type="ORF">CASFOL_041229</name>
</gene>
<dbReference type="Proteomes" id="UP001632038">
    <property type="component" value="Unassembled WGS sequence"/>
</dbReference>
<evidence type="ECO:0000313" key="3">
    <source>
        <dbReference type="EMBL" id="KAL3615568.1"/>
    </source>
</evidence>
<dbReference type="InterPro" id="IPR017451">
    <property type="entry name" value="F-box-assoc_interact_dom"/>
</dbReference>
<dbReference type="AlphaFoldDB" id="A0ABD3BDU8"/>
<dbReference type="Pfam" id="PF00646">
    <property type="entry name" value="F-box"/>
    <property type="match status" value="1"/>
</dbReference>
<feature type="compositionally biased region" description="Basic and acidic residues" evidence="1">
    <location>
        <begin position="1"/>
        <end position="11"/>
    </location>
</feature>
<dbReference type="NCBIfam" id="TIGR01640">
    <property type="entry name" value="F_box_assoc_1"/>
    <property type="match status" value="1"/>
</dbReference>
<dbReference type="InterPro" id="IPR036047">
    <property type="entry name" value="F-box-like_dom_sf"/>
</dbReference>
<accession>A0ABD3BDU8</accession>
<evidence type="ECO:0000259" key="2">
    <source>
        <dbReference type="PROSITE" id="PS50181"/>
    </source>
</evidence>
<reference evidence="4" key="1">
    <citation type="journal article" date="2024" name="IScience">
        <title>Strigolactones Initiate the Formation of Haustorium-like Structures in Castilleja.</title>
        <authorList>
            <person name="Buerger M."/>
            <person name="Peterson D."/>
            <person name="Chory J."/>
        </authorList>
    </citation>
    <scope>NUCLEOTIDE SEQUENCE [LARGE SCALE GENOMIC DNA]</scope>
</reference>
<dbReference type="InterPro" id="IPR013187">
    <property type="entry name" value="F-box-assoc_dom_typ3"/>
</dbReference>
<organism evidence="3 4">
    <name type="scientific">Castilleja foliolosa</name>
    <dbReference type="NCBI Taxonomy" id="1961234"/>
    <lineage>
        <taxon>Eukaryota</taxon>
        <taxon>Viridiplantae</taxon>
        <taxon>Streptophyta</taxon>
        <taxon>Embryophyta</taxon>
        <taxon>Tracheophyta</taxon>
        <taxon>Spermatophyta</taxon>
        <taxon>Magnoliopsida</taxon>
        <taxon>eudicotyledons</taxon>
        <taxon>Gunneridae</taxon>
        <taxon>Pentapetalae</taxon>
        <taxon>asterids</taxon>
        <taxon>lamiids</taxon>
        <taxon>Lamiales</taxon>
        <taxon>Orobanchaceae</taxon>
        <taxon>Pedicularideae</taxon>
        <taxon>Castillejinae</taxon>
        <taxon>Castilleja</taxon>
    </lineage>
</organism>
<dbReference type="SUPFAM" id="SSF81383">
    <property type="entry name" value="F-box domain"/>
    <property type="match status" value="1"/>
</dbReference>
<dbReference type="EMBL" id="JAVIJP010000100">
    <property type="protein sequence ID" value="KAL3615568.1"/>
    <property type="molecule type" value="Genomic_DNA"/>
</dbReference>
<dbReference type="PANTHER" id="PTHR31672">
    <property type="entry name" value="BNACNNG10540D PROTEIN"/>
    <property type="match status" value="1"/>
</dbReference>
<evidence type="ECO:0000313" key="4">
    <source>
        <dbReference type="Proteomes" id="UP001632038"/>
    </source>
</evidence>
<name>A0ABD3BDU8_9LAMI</name>
<feature type="region of interest" description="Disordered" evidence="1">
    <location>
        <begin position="1"/>
        <end position="23"/>
    </location>
</feature>
<proteinExistence type="predicted"/>
<dbReference type="Pfam" id="PF08268">
    <property type="entry name" value="FBA_3"/>
    <property type="match status" value="1"/>
</dbReference>
<keyword evidence="4" id="KW-1185">Reference proteome</keyword>